<keyword evidence="2" id="KW-0521">NADP</keyword>
<dbReference type="Gene3D" id="3.20.20.100">
    <property type="entry name" value="NADP-dependent oxidoreductase domain"/>
    <property type="match status" value="1"/>
</dbReference>
<feature type="region of interest" description="Disordered" evidence="7">
    <location>
        <begin position="1"/>
        <end position="24"/>
    </location>
</feature>
<evidence type="ECO:0000256" key="2">
    <source>
        <dbReference type="ARBA" id="ARBA00022857"/>
    </source>
</evidence>
<dbReference type="GO" id="GO:0016616">
    <property type="term" value="F:oxidoreductase activity, acting on the CH-OH group of donors, NAD or NADP as acceptor"/>
    <property type="evidence" value="ECO:0007669"/>
    <property type="project" value="UniProtKB-ARBA"/>
</dbReference>
<dbReference type="PROSITE" id="PS00062">
    <property type="entry name" value="ALDOKETO_REDUCTASE_2"/>
    <property type="match status" value="1"/>
</dbReference>
<evidence type="ECO:0000256" key="5">
    <source>
        <dbReference type="PIRSR" id="PIRSR000097-2"/>
    </source>
</evidence>
<evidence type="ECO:0000259" key="8">
    <source>
        <dbReference type="Pfam" id="PF00248"/>
    </source>
</evidence>
<dbReference type="PANTHER" id="PTHR43827">
    <property type="entry name" value="2,5-DIKETO-D-GLUCONIC ACID REDUCTASE"/>
    <property type="match status" value="1"/>
</dbReference>
<protein>
    <recommendedName>
        <fullName evidence="8">NADP-dependent oxidoreductase domain-containing protein</fullName>
    </recommendedName>
</protein>
<dbReference type="InterPro" id="IPR020471">
    <property type="entry name" value="AKR"/>
</dbReference>
<feature type="site" description="Lowers pKa of active site Tyr" evidence="6">
    <location>
        <position position="108"/>
    </location>
</feature>
<dbReference type="PANTHER" id="PTHR43827:SF3">
    <property type="entry name" value="NADP-DEPENDENT OXIDOREDUCTASE DOMAIN-CONTAINING PROTEIN"/>
    <property type="match status" value="1"/>
</dbReference>
<evidence type="ECO:0000313" key="9">
    <source>
        <dbReference type="EMBL" id="CAD8524630.1"/>
    </source>
</evidence>
<dbReference type="EMBL" id="HBER01002190">
    <property type="protein sequence ID" value="CAD8524630.1"/>
    <property type="molecule type" value="Transcribed_RNA"/>
</dbReference>
<dbReference type="InterPro" id="IPR018170">
    <property type="entry name" value="Aldo/ket_reductase_CS"/>
</dbReference>
<evidence type="ECO:0000256" key="7">
    <source>
        <dbReference type="SAM" id="MobiDB-lite"/>
    </source>
</evidence>
<name>A0A7S0NP81_9EUKA</name>
<sequence length="353" mass="38668">MAAKRKADDQAAMHFSPASSAGSSSSLCNCARLAAQAGTSVLMPWIGVGTYKMANAQEAVGAALQIGYRHVETAFIYSGEKTETEVGKALATALEGGLRRDEVFVTTKHWRAYHGFEPALACLQKSLRRLQLSHVDLWLMHWPGPAYTTMNRRKDLMEEHGPWHYAATSEAEMPAVRAATWRAMEHALGAGQVRAIGVSNFSIRHLETLKRTATVWPPAVNQVEMHPLYPQKELLEYCRGEGIVVQAYASLGGQDASKKTLAALGGPLLTSPPVVAAAADHDVSAAQVLLRWALQKGAAVIPKASSQRRLLDNARLFHFHLTDAEVLAIDELDRGDAGRLCWRNDPLRMLDWE</sequence>
<reference evidence="9" key="1">
    <citation type="submission" date="2021-01" db="EMBL/GenBank/DDBJ databases">
        <authorList>
            <person name="Corre E."/>
            <person name="Pelletier E."/>
            <person name="Niang G."/>
            <person name="Scheremetjew M."/>
            <person name="Finn R."/>
            <person name="Kale V."/>
            <person name="Holt S."/>
            <person name="Cochrane G."/>
            <person name="Meng A."/>
            <person name="Brown T."/>
            <person name="Cohen L."/>
        </authorList>
    </citation>
    <scope>NUCLEOTIDE SEQUENCE</scope>
    <source>
        <strain evidence="9">RCC1130</strain>
    </source>
</reference>
<keyword evidence="3" id="KW-0560">Oxidoreductase</keyword>
<accession>A0A7S0NP81</accession>
<evidence type="ECO:0000256" key="4">
    <source>
        <dbReference type="PIRSR" id="PIRSR000097-1"/>
    </source>
</evidence>
<feature type="active site" description="Proton donor" evidence="4">
    <location>
        <position position="77"/>
    </location>
</feature>
<dbReference type="Pfam" id="PF00248">
    <property type="entry name" value="Aldo_ket_red"/>
    <property type="match status" value="1"/>
</dbReference>
<feature type="compositionally biased region" description="Basic and acidic residues" evidence="7">
    <location>
        <begin position="1"/>
        <end position="11"/>
    </location>
</feature>
<dbReference type="PIRSF" id="PIRSF000097">
    <property type="entry name" value="AKR"/>
    <property type="match status" value="1"/>
</dbReference>
<dbReference type="InterPro" id="IPR023210">
    <property type="entry name" value="NADP_OxRdtase_dom"/>
</dbReference>
<dbReference type="AlphaFoldDB" id="A0A7S0NP81"/>
<gene>
    <name evidence="9" type="ORF">CLEP1334_LOCUS1175</name>
</gene>
<dbReference type="InterPro" id="IPR036812">
    <property type="entry name" value="NAD(P)_OxRdtase_dom_sf"/>
</dbReference>
<feature type="binding site" evidence="5">
    <location>
        <position position="141"/>
    </location>
    <ligand>
        <name>substrate</name>
    </ligand>
</feature>
<evidence type="ECO:0000256" key="1">
    <source>
        <dbReference type="ARBA" id="ARBA00007905"/>
    </source>
</evidence>
<feature type="domain" description="NADP-dependent oxidoreductase" evidence="8">
    <location>
        <begin position="49"/>
        <end position="333"/>
    </location>
</feature>
<proteinExistence type="inferred from homology"/>
<dbReference type="SUPFAM" id="SSF51430">
    <property type="entry name" value="NAD(P)-linked oxidoreductase"/>
    <property type="match status" value="1"/>
</dbReference>
<evidence type="ECO:0000256" key="3">
    <source>
        <dbReference type="ARBA" id="ARBA00023002"/>
    </source>
</evidence>
<comment type="similarity">
    <text evidence="1">Belongs to the aldo/keto reductase family.</text>
</comment>
<dbReference type="PRINTS" id="PR00069">
    <property type="entry name" value="ALDKETRDTASE"/>
</dbReference>
<organism evidence="9">
    <name type="scientific">Calcidiscus leptoporus</name>
    <dbReference type="NCBI Taxonomy" id="127549"/>
    <lineage>
        <taxon>Eukaryota</taxon>
        <taxon>Haptista</taxon>
        <taxon>Haptophyta</taxon>
        <taxon>Prymnesiophyceae</taxon>
        <taxon>Coccolithales</taxon>
        <taxon>Calcidiscaceae</taxon>
        <taxon>Calcidiscus</taxon>
    </lineage>
</organism>
<evidence type="ECO:0000256" key="6">
    <source>
        <dbReference type="PIRSR" id="PIRSR000097-3"/>
    </source>
</evidence>